<dbReference type="InterPro" id="IPR025110">
    <property type="entry name" value="AMP-bd_C"/>
</dbReference>
<dbReference type="PANTHER" id="PTHR43201:SF5">
    <property type="entry name" value="MEDIUM-CHAIN ACYL-COA LIGASE ACSF2, MITOCHONDRIAL"/>
    <property type="match status" value="1"/>
</dbReference>
<sequence>MGSSTVVPLLKNVDQRRRDLDARHRPWPQITLSELLDRVAAEHPERPFVIDDQNTCTYAEMQEWSRRLARGLVGRGIESGDHVAMVLPNSVETVAVRFAIARTGAVAVPINFQLRAEELAYVLTQSRASAVITMEEFRGIDALDALDRITPGWERGQRGGSLPELRLVVTVPHASARPARSTALTLGCIERDPDPAIDDELAARAARMDPRDTTTIFYTSGTTGQAKGVLSSHDMELRSAYGSAYTRAFEDGRRILFALPLHHVFAYIEGLLASMFVGGCAVLQPAFDPRESLLAIERHDVGEALFVPMMSLAIIDAVRAGSYDLSSLHSVMSAAQSAPARVWKELSELLDLEQLVTAYGMTETSAATTFTMPGDTLDNLVDTVGRPKLGGSAGDPELGGRLAEYKAVDLSGRDLQPGEEGELAARGPIVAPGYYGKAQETAEVMLPGGWLRSGDLGRVRVDGYLELTGRSKDLYKRGAEMVMPAEIEARLDRRPDVAQAHVVGVPDERMGEVGCAWVVPNEDAKPTAEELIDYCRSELARFKVPVYVLFTTADQLPLTASGKVQKFKLAERAARQLGL</sequence>
<reference evidence="5 6" key="2">
    <citation type="submission" date="2019-08" db="EMBL/GenBank/DDBJ databases">
        <title>Jejuicoccus antrihumi gen. nov., sp. nov., a new member of the family Dermacoccaceae isolated from a cave.</title>
        <authorList>
            <person name="Schumann P."/>
            <person name="Kim I.S."/>
        </authorList>
    </citation>
    <scope>NUCLEOTIDE SEQUENCE [LARGE SCALE GENOMIC DNA]</scope>
    <source>
        <strain evidence="5 6">C5-26</strain>
    </source>
</reference>
<dbReference type="Gene3D" id="3.30.300.30">
    <property type="match status" value="1"/>
</dbReference>
<dbReference type="GO" id="GO:0031956">
    <property type="term" value="F:medium-chain fatty acid-CoA ligase activity"/>
    <property type="evidence" value="ECO:0007669"/>
    <property type="project" value="TreeGrafter"/>
</dbReference>
<keyword evidence="2" id="KW-0436">Ligase</keyword>
<accession>A0A563E217</accession>
<reference evidence="5 6" key="1">
    <citation type="submission" date="2019-05" db="EMBL/GenBank/DDBJ databases">
        <authorList>
            <person name="Lee S.D."/>
        </authorList>
    </citation>
    <scope>NUCLEOTIDE SEQUENCE [LARGE SCALE GENOMIC DNA]</scope>
    <source>
        <strain evidence="5 6">C5-26</strain>
    </source>
</reference>
<evidence type="ECO:0000313" key="5">
    <source>
        <dbReference type="EMBL" id="TWP36329.1"/>
    </source>
</evidence>
<dbReference type="InterPro" id="IPR020845">
    <property type="entry name" value="AMP-binding_CS"/>
</dbReference>
<dbReference type="InterPro" id="IPR045851">
    <property type="entry name" value="AMP-bd_C_sf"/>
</dbReference>
<dbReference type="RefSeq" id="WP_146316663.1">
    <property type="nucleotide sequence ID" value="NZ_VCQV01000012.1"/>
</dbReference>
<gene>
    <name evidence="5" type="ORF">FGL98_10195</name>
</gene>
<dbReference type="AlphaFoldDB" id="A0A563E217"/>
<dbReference type="Proteomes" id="UP000320244">
    <property type="component" value="Unassembled WGS sequence"/>
</dbReference>
<organism evidence="5 6">
    <name type="scientific">Leekyejoonella antrihumi</name>
    <dbReference type="NCBI Taxonomy" id="1660198"/>
    <lineage>
        <taxon>Bacteria</taxon>
        <taxon>Bacillati</taxon>
        <taxon>Actinomycetota</taxon>
        <taxon>Actinomycetes</taxon>
        <taxon>Micrococcales</taxon>
        <taxon>Dermacoccaceae</taxon>
        <taxon>Leekyejoonella</taxon>
    </lineage>
</organism>
<dbReference type="InterPro" id="IPR000873">
    <property type="entry name" value="AMP-dep_synth/lig_dom"/>
</dbReference>
<feature type="domain" description="AMP-binding enzyme C-terminal" evidence="4">
    <location>
        <begin position="486"/>
        <end position="563"/>
    </location>
</feature>
<evidence type="ECO:0000313" key="6">
    <source>
        <dbReference type="Proteomes" id="UP000320244"/>
    </source>
</evidence>
<evidence type="ECO:0000256" key="1">
    <source>
        <dbReference type="ARBA" id="ARBA00006432"/>
    </source>
</evidence>
<comment type="caution">
    <text evidence="5">The sequence shown here is derived from an EMBL/GenBank/DDBJ whole genome shotgun (WGS) entry which is preliminary data.</text>
</comment>
<dbReference type="SUPFAM" id="SSF56801">
    <property type="entry name" value="Acetyl-CoA synthetase-like"/>
    <property type="match status" value="1"/>
</dbReference>
<dbReference type="Pfam" id="PF13193">
    <property type="entry name" value="AMP-binding_C"/>
    <property type="match status" value="1"/>
</dbReference>
<dbReference type="GO" id="GO:0006631">
    <property type="term" value="P:fatty acid metabolic process"/>
    <property type="evidence" value="ECO:0007669"/>
    <property type="project" value="TreeGrafter"/>
</dbReference>
<dbReference type="Gene3D" id="3.40.50.12780">
    <property type="entry name" value="N-terminal domain of ligase-like"/>
    <property type="match status" value="1"/>
</dbReference>
<comment type="similarity">
    <text evidence="1">Belongs to the ATP-dependent AMP-binding enzyme family.</text>
</comment>
<protein>
    <submittedName>
        <fullName evidence="5">AMP-binding protein</fullName>
    </submittedName>
</protein>
<evidence type="ECO:0000256" key="2">
    <source>
        <dbReference type="ARBA" id="ARBA00022598"/>
    </source>
</evidence>
<feature type="domain" description="AMP-dependent synthetase/ligase" evidence="3">
    <location>
        <begin position="37"/>
        <end position="435"/>
    </location>
</feature>
<dbReference type="EMBL" id="VCQV01000012">
    <property type="protein sequence ID" value="TWP36329.1"/>
    <property type="molecule type" value="Genomic_DNA"/>
</dbReference>
<dbReference type="OrthoDB" id="9803968at2"/>
<dbReference type="Pfam" id="PF00501">
    <property type="entry name" value="AMP-binding"/>
    <property type="match status" value="1"/>
</dbReference>
<proteinExistence type="inferred from homology"/>
<name>A0A563E217_9MICO</name>
<keyword evidence="6" id="KW-1185">Reference proteome</keyword>
<dbReference type="PROSITE" id="PS00455">
    <property type="entry name" value="AMP_BINDING"/>
    <property type="match status" value="1"/>
</dbReference>
<evidence type="ECO:0000259" key="4">
    <source>
        <dbReference type="Pfam" id="PF13193"/>
    </source>
</evidence>
<evidence type="ECO:0000259" key="3">
    <source>
        <dbReference type="Pfam" id="PF00501"/>
    </source>
</evidence>
<dbReference type="PANTHER" id="PTHR43201">
    <property type="entry name" value="ACYL-COA SYNTHETASE"/>
    <property type="match status" value="1"/>
</dbReference>
<dbReference type="InterPro" id="IPR042099">
    <property type="entry name" value="ANL_N_sf"/>
</dbReference>